<dbReference type="InterPro" id="IPR014730">
    <property type="entry name" value="ETF_a/b_N"/>
</dbReference>
<dbReference type="InterPro" id="IPR014729">
    <property type="entry name" value="Rossmann-like_a/b/a_fold"/>
</dbReference>
<evidence type="ECO:0000256" key="5">
    <source>
        <dbReference type="ARBA" id="ARBA00022982"/>
    </source>
</evidence>
<dbReference type="KEGG" id="rain:Rai3103_00535"/>
<gene>
    <name evidence="8" type="ORF">Rai3103_00535</name>
</gene>
<accession>A0A5Q2F6G1</accession>
<dbReference type="EMBL" id="CP045725">
    <property type="protein sequence ID" value="QGF22419.1"/>
    <property type="molecule type" value="Genomic_DNA"/>
</dbReference>
<comment type="similarity">
    <text evidence="2">Belongs to the ETF beta-subunit/FixA family.</text>
</comment>
<comment type="subunit">
    <text evidence="3">Heterodimer of an alpha and a beta subunit.</text>
</comment>
<evidence type="ECO:0000256" key="2">
    <source>
        <dbReference type="ARBA" id="ARBA00007557"/>
    </source>
</evidence>
<evidence type="ECO:0000313" key="8">
    <source>
        <dbReference type="EMBL" id="QGF22419.1"/>
    </source>
</evidence>
<dbReference type="GO" id="GO:0009055">
    <property type="term" value="F:electron transfer activity"/>
    <property type="evidence" value="ECO:0007669"/>
    <property type="project" value="InterPro"/>
</dbReference>
<evidence type="ECO:0000256" key="3">
    <source>
        <dbReference type="ARBA" id="ARBA00011355"/>
    </source>
</evidence>
<protein>
    <recommendedName>
        <fullName evidence="7">Electron transfer flavoprotein alpha/beta-subunit N-terminal domain-containing protein</fullName>
    </recommendedName>
</protein>
<dbReference type="InterPro" id="IPR012255">
    <property type="entry name" value="ETF_b"/>
</dbReference>
<keyword evidence="9" id="KW-1185">Reference proteome</keyword>
<dbReference type="AlphaFoldDB" id="A0A5Q2F6G1"/>
<sequence>MTVVVGYLWVAPPKEATVAADGTVSWPGAHRVVGDSERVAIAFAQELAEASGDRLVGITVGDDLTAAPQAAGAGLARGLDEALIVRMPQAPGTTQAATALAAAVRDLGDVRVVVIGSAASDTGTRMFGPCLAGSLGWPVLVDVLDAGFDDAGLWVVSEAHGTSRRYRVDGPAVLSVSVASRTPRQMGLADILAASRRPSRTVTAEALAVPPIAPVVVRGRAHVETGHRLGRVIPAADADQAATELIAELATRGML</sequence>
<dbReference type="PANTHER" id="PTHR21294">
    <property type="entry name" value="ELECTRON TRANSFER FLAVOPROTEIN BETA-SUBUNIT"/>
    <property type="match status" value="1"/>
</dbReference>
<dbReference type="Gene3D" id="3.40.50.620">
    <property type="entry name" value="HUPs"/>
    <property type="match status" value="1"/>
</dbReference>
<dbReference type="RefSeq" id="WP_153570929.1">
    <property type="nucleotide sequence ID" value="NZ_CP045725.1"/>
</dbReference>
<evidence type="ECO:0000313" key="9">
    <source>
        <dbReference type="Proteomes" id="UP000386847"/>
    </source>
</evidence>
<comment type="function">
    <text evidence="6">The electron transfer flavoprotein serves as a specific electron acceptor for other dehydrogenases. It transfers the electrons to the main respiratory chain via ETF-ubiquinone oxidoreductase (ETF dehydrogenase).</text>
</comment>
<organism evidence="8 9">
    <name type="scientific">Raineyella fluvialis</name>
    <dbReference type="NCBI Taxonomy" id="2662261"/>
    <lineage>
        <taxon>Bacteria</taxon>
        <taxon>Bacillati</taxon>
        <taxon>Actinomycetota</taxon>
        <taxon>Actinomycetes</taxon>
        <taxon>Propionibacteriales</taxon>
        <taxon>Propionibacteriaceae</taxon>
        <taxon>Raineyella</taxon>
    </lineage>
</organism>
<keyword evidence="4" id="KW-0813">Transport</keyword>
<dbReference type="Pfam" id="PF01012">
    <property type="entry name" value="ETF"/>
    <property type="match status" value="1"/>
</dbReference>
<feature type="domain" description="Electron transfer flavoprotein alpha/beta-subunit N-terminal" evidence="7">
    <location>
        <begin position="21"/>
        <end position="211"/>
    </location>
</feature>
<evidence type="ECO:0000256" key="4">
    <source>
        <dbReference type="ARBA" id="ARBA00022448"/>
    </source>
</evidence>
<comment type="cofactor">
    <cofactor evidence="1">
        <name>FAD</name>
        <dbReference type="ChEBI" id="CHEBI:57692"/>
    </cofactor>
</comment>
<keyword evidence="5" id="KW-0249">Electron transport</keyword>
<dbReference type="SUPFAM" id="SSF52402">
    <property type="entry name" value="Adenine nucleotide alpha hydrolases-like"/>
    <property type="match status" value="1"/>
</dbReference>
<evidence type="ECO:0000256" key="1">
    <source>
        <dbReference type="ARBA" id="ARBA00001974"/>
    </source>
</evidence>
<dbReference type="PANTHER" id="PTHR21294:SF8">
    <property type="entry name" value="ELECTRON TRANSFER FLAVOPROTEIN SUBUNIT BETA"/>
    <property type="match status" value="1"/>
</dbReference>
<proteinExistence type="inferred from homology"/>
<dbReference type="SMART" id="SM00893">
    <property type="entry name" value="ETF"/>
    <property type="match status" value="1"/>
</dbReference>
<evidence type="ECO:0000256" key="6">
    <source>
        <dbReference type="ARBA" id="ARBA00025649"/>
    </source>
</evidence>
<reference evidence="8 9" key="1">
    <citation type="submission" date="2019-10" db="EMBL/GenBank/DDBJ databases">
        <title>Genomic analysis of Raineyella sp. CBA3103.</title>
        <authorList>
            <person name="Roh S.W."/>
        </authorList>
    </citation>
    <scope>NUCLEOTIDE SEQUENCE [LARGE SCALE GENOMIC DNA]</scope>
    <source>
        <strain evidence="8 9">CBA3103</strain>
    </source>
</reference>
<dbReference type="Proteomes" id="UP000386847">
    <property type="component" value="Chromosome"/>
</dbReference>
<name>A0A5Q2F6G1_9ACTN</name>
<evidence type="ECO:0000259" key="7">
    <source>
        <dbReference type="SMART" id="SM00893"/>
    </source>
</evidence>